<keyword evidence="15" id="KW-1185">Reference proteome</keyword>
<dbReference type="InterPro" id="IPR049557">
    <property type="entry name" value="Transketolase_CS"/>
</dbReference>
<comment type="cofactor">
    <cofactor evidence="1">
        <name>Mg(2+)</name>
        <dbReference type="ChEBI" id="CHEBI:18420"/>
    </cofactor>
</comment>
<evidence type="ECO:0000256" key="2">
    <source>
        <dbReference type="ARBA" id="ARBA00001964"/>
    </source>
</evidence>
<dbReference type="PANTHER" id="PTHR43522">
    <property type="entry name" value="TRANSKETOLASE"/>
    <property type="match status" value="1"/>
</dbReference>
<sequence length="729" mass="78515">MAPQRPSSGSTAHRDPGLALPVADEAGWSEVDVRAVDTVRVLAADAVQKTGNGHPGTAMSLAPLAYLLFQRIMRHDPADDQWLGRDRFVLSCGHSSLTLYIQLYLSGYGLEMEDLEALRTWGSATPGHPEYRHTRGVEITTGPLGQGMGAAVGMAMAGRRERGLLDPDAAPGASPFDHHVYVVASDGDMMEGVASEASSLAGHQQLGNLVAFYDSNHISIEDDTDISFSEDVPARFAAYGWHVQTVDWTRTGEYVEDVDALLAAVEAAKRERSRPSLIMLRTIIGWPAPTKRNTGKAHGSALGDEEVAATKRLLGFDPEVSFAIEDEVLAHARAVKERGRAAHERWTSAYEQWRTTHPEQARLLVRLTRQELPEGWTDVLPVFAADAKGMATRKASGEVLTALAPVLPELWGGSADLAGSNNTTMEGEPSFIPENRQTEEFKGGPYGRTLHFGIREHAMGAVLNGIALQSLTRPYGGTFLTFSDYMRPAVRLGALMKLPAVYVWTHDSIGLGEDGPTHQPVEHLAALRAIPGLDVVRPADANETTVCWRTVLEQTDRPTGLVLTRQNLPVLDRADGTLAPADAAARGGYVLAGGADPAPDIILVATGSEVHIALEARTVLADEGLSAWVVSMPCREWFAAQPLAYQDEVLPPAVRARVSVEAAVGQGWREVVGDAGRIVSLEHYGASADYQTLYKEFGITPEAVAAAARDSVRDATEPPRPGGRRDDEG</sequence>
<dbReference type="PANTHER" id="PTHR43522:SF2">
    <property type="entry name" value="TRANSKETOLASE 1-RELATED"/>
    <property type="match status" value="1"/>
</dbReference>
<comment type="catalytic activity">
    <reaction evidence="10">
        <text>D-sedoheptulose 7-phosphate + D-glyceraldehyde 3-phosphate = aldehydo-D-ribose 5-phosphate + D-xylulose 5-phosphate</text>
        <dbReference type="Rhea" id="RHEA:10508"/>
        <dbReference type="ChEBI" id="CHEBI:57483"/>
        <dbReference type="ChEBI" id="CHEBI:57737"/>
        <dbReference type="ChEBI" id="CHEBI:58273"/>
        <dbReference type="ChEBI" id="CHEBI:59776"/>
        <dbReference type="EC" id="2.2.1.1"/>
    </reaction>
</comment>
<dbReference type="NCBIfam" id="TIGR00232">
    <property type="entry name" value="tktlase_bact"/>
    <property type="match status" value="1"/>
</dbReference>
<evidence type="ECO:0000256" key="8">
    <source>
        <dbReference type="ARBA" id="ARBA00022842"/>
    </source>
</evidence>
<feature type="domain" description="Transketolase-like pyrimidine-binding" evidence="13">
    <location>
        <begin position="390"/>
        <end position="570"/>
    </location>
</feature>
<dbReference type="GO" id="GO:0004802">
    <property type="term" value="F:transketolase activity"/>
    <property type="evidence" value="ECO:0007669"/>
    <property type="project" value="UniProtKB-EC"/>
</dbReference>
<protein>
    <recommendedName>
        <fullName evidence="5 11">Transketolase</fullName>
        <ecNumber evidence="5 11">2.2.1.1</ecNumber>
    </recommendedName>
</protein>
<evidence type="ECO:0000256" key="4">
    <source>
        <dbReference type="ARBA" id="ARBA00011738"/>
    </source>
</evidence>
<dbReference type="PROSITE" id="PS00802">
    <property type="entry name" value="TRANSKETOLASE_2"/>
    <property type="match status" value="1"/>
</dbReference>
<feature type="region of interest" description="Disordered" evidence="12">
    <location>
        <begin position="708"/>
        <end position="729"/>
    </location>
</feature>
<evidence type="ECO:0000313" key="14">
    <source>
        <dbReference type="EMBL" id="MBV7673446.1"/>
    </source>
</evidence>
<dbReference type="PROSITE" id="PS00801">
    <property type="entry name" value="TRANSKETOLASE_1"/>
    <property type="match status" value="1"/>
</dbReference>
<dbReference type="InterPro" id="IPR009014">
    <property type="entry name" value="Transketo_C/PFOR_II"/>
</dbReference>
<dbReference type="SMART" id="SM00861">
    <property type="entry name" value="Transket_pyr"/>
    <property type="match status" value="1"/>
</dbReference>
<dbReference type="InterPro" id="IPR055152">
    <property type="entry name" value="Transketolase-like_C_2"/>
</dbReference>
<evidence type="ECO:0000259" key="13">
    <source>
        <dbReference type="SMART" id="SM00861"/>
    </source>
</evidence>
<dbReference type="Pfam" id="PF02779">
    <property type="entry name" value="Transket_pyr"/>
    <property type="match status" value="1"/>
</dbReference>
<evidence type="ECO:0000256" key="1">
    <source>
        <dbReference type="ARBA" id="ARBA00001946"/>
    </source>
</evidence>
<evidence type="ECO:0000256" key="6">
    <source>
        <dbReference type="ARBA" id="ARBA00022679"/>
    </source>
</evidence>
<reference evidence="14 15" key="1">
    <citation type="submission" date="2021-07" db="EMBL/GenBank/DDBJ databases">
        <title>Sequencing Streptomyces halstedii LGO-A4 genome an citrus endophytic actinomycete.</title>
        <authorList>
            <person name="Samborskyy M."/>
            <person name="Scott N."/>
            <person name="Deglau R."/>
            <person name="Dickens S."/>
            <person name="Oliveira L.G."/>
        </authorList>
    </citation>
    <scope>NUCLEOTIDE SEQUENCE [LARGE SCALE GENOMIC DNA]</scope>
    <source>
        <strain evidence="14 15">LGO-A4</strain>
    </source>
</reference>
<dbReference type="InterPro" id="IPR029061">
    <property type="entry name" value="THDP-binding"/>
</dbReference>
<dbReference type="SUPFAM" id="SSF52922">
    <property type="entry name" value="TK C-terminal domain-like"/>
    <property type="match status" value="1"/>
</dbReference>
<dbReference type="SUPFAM" id="SSF52518">
    <property type="entry name" value="Thiamin diphosphate-binding fold (THDP-binding)"/>
    <property type="match status" value="2"/>
</dbReference>
<evidence type="ECO:0000313" key="15">
    <source>
        <dbReference type="Proteomes" id="UP000735541"/>
    </source>
</evidence>
<evidence type="ECO:0000256" key="11">
    <source>
        <dbReference type="NCBIfam" id="TIGR00232"/>
    </source>
</evidence>
<dbReference type="InterPro" id="IPR005475">
    <property type="entry name" value="Transketolase-like_Pyr-bd"/>
</dbReference>
<evidence type="ECO:0000256" key="9">
    <source>
        <dbReference type="ARBA" id="ARBA00023052"/>
    </source>
</evidence>
<dbReference type="EC" id="2.2.1.1" evidence="5 11"/>
<keyword evidence="6 14" id="KW-0808">Transferase</keyword>
<evidence type="ECO:0000256" key="12">
    <source>
        <dbReference type="SAM" id="MobiDB-lite"/>
    </source>
</evidence>
<gene>
    <name evidence="14" type="primary">tkt</name>
    <name evidence="14" type="ORF">STHAL_28770</name>
</gene>
<comment type="subunit">
    <text evidence="4">Homodimer.</text>
</comment>
<evidence type="ECO:0000256" key="7">
    <source>
        <dbReference type="ARBA" id="ARBA00022723"/>
    </source>
</evidence>
<feature type="compositionally biased region" description="Basic and acidic residues" evidence="12">
    <location>
        <begin position="710"/>
        <end position="729"/>
    </location>
</feature>
<keyword evidence="9" id="KW-0786">Thiamine pyrophosphate</keyword>
<dbReference type="CDD" id="cd02012">
    <property type="entry name" value="TPP_TK"/>
    <property type="match status" value="1"/>
</dbReference>
<dbReference type="Gene3D" id="3.40.50.970">
    <property type="match status" value="2"/>
</dbReference>
<dbReference type="Gene3D" id="3.40.50.920">
    <property type="match status" value="1"/>
</dbReference>
<keyword evidence="8" id="KW-0460">Magnesium</keyword>
<name>A0ABS6TZE1_STRHA</name>
<keyword evidence="7" id="KW-0479">Metal-binding</keyword>
<comment type="caution">
    <text evidence="14">The sequence shown here is derived from an EMBL/GenBank/DDBJ whole genome shotgun (WGS) entry which is preliminary data.</text>
</comment>
<evidence type="ECO:0000256" key="10">
    <source>
        <dbReference type="ARBA" id="ARBA00049473"/>
    </source>
</evidence>
<comment type="cofactor">
    <cofactor evidence="2">
        <name>thiamine diphosphate</name>
        <dbReference type="ChEBI" id="CHEBI:58937"/>
    </cofactor>
</comment>
<dbReference type="Proteomes" id="UP000735541">
    <property type="component" value="Unassembled WGS sequence"/>
</dbReference>
<dbReference type="Pfam" id="PF00456">
    <property type="entry name" value="Transketolase_N"/>
    <property type="match status" value="1"/>
</dbReference>
<accession>A0ABS6TZE1</accession>
<dbReference type="InterPro" id="IPR005474">
    <property type="entry name" value="Transketolase_N"/>
</dbReference>
<dbReference type="InterPro" id="IPR020826">
    <property type="entry name" value="Transketolase_BS"/>
</dbReference>
<dbReference type="EMBL" id="JAHUVW010000002">
    <property type="protein sequence ID" value="MBV7673446.1"/>
    <property type="molecule type" value="Genomic_DNA"/>
</dbReference>
<comment type="similarity">
    <text evidence="3">Belongs to the transketolase family.</text>
</comment>
<dbReference type="InterPro" id="IPR033247">
    <property type="entry name" value="Transketolase_fam"/>
</dbReference>
<dbReference type="Pfam" id="PF22613">
    <property type="entry name" value="Transketolase_C_1"/>
    <property type="match status" value="1"/>
</dbReference>
<evidence type="ECO:0000256" key="5">
    <source>
        <dbReference type="ARBA" id="ARBA00013152"/>
    </source>
</evidence>
<proteinExistence type="inferred from homology"/>
<dbReference type="InterPro" id="IPR005478">
    <property type="entry name" value="Transketolase_bac-like"/>
</dbReference>
<evidence type="ECO:0000256" key="3">
    <source>
        <dbReference type="ARBA" id="ARBA00007131"/>
    </source>
</evidence>
<dbReference type="RefSeq" id="WP_228872971.1">
    <property type="nucleotide sequence ID" value="NZ_JAHUVW010000002.1"/>
</dbReference>
<dbReference type="CDD" id="cd07033">
    <property type="entry name" value="TPP_PYR_DXS_TK_like"/>
    <property type="match status" value="1"/>
</dbReference>
<organism evidence="14 15">
    <name type="scientific">Streptomyces halstedii</name>
    <dbReference type="NCBI Taxonomy" id="1944"/>
    <lineage>
        <taxon>Bacteria</taxon>
        <taxon>Bacillati</taxon>
        <taxon>Actinomycetota</taxon>
        <taxon>Actinomycetes</taxon>
        <taxon>Kitasatosporales</taxon>
        <taxon>Streptomycetaceae</taxon>
        <taxon>Streptomyces</taxon>
    </lineage>
</organism>